<evidence type="ECO:0000313" key="3">
    <source>
        <dbReference type="EMBL" id="EXL04946.1"/>
    </source>
</evidence>
<dbReference type="STRING" id="69279.BG36_08995"/>
<proteinExistence type="predicted"/>
<dbReference type="EMBL" id="JENY01000020">
    <property type="protein sequence ID" value="EXL04946.1"/>
    <property type="molecule type" value="Genomic_DNA"/>
</dbReference>
<dbReference type="Proteomes" id="UP000019849">
    <property type="component" value="Unassembled WGS sequence"/>
</dbReference>
<accession>A0A011UFM7</accession>
<evidence type="ECO:0000256" key="2">
    <source>
        <dbReference type="SAM" id="Phobius"/>
    </source>
</evidence>
<keyword evidence="2" id="KW-0472">Membrane</keyword>
<sequence length="124" mass="13472">MTMGAGPQDQRTTAPPKEGKPEHHYDQMNVMAFLMEIQKDISAQSTKIERLIADRNLDNDRLNTSINAISDGLGPIKDSVSRTSNMVIGGFAVGCVALVVISYLIGDDLKALLDFARALPRAQT</sequence>
<keyword evidence="2" id="KW-1133">Transmembrane helix</keyword>
<dbReference type="AlphaFoldDB" id="A0A011UFM7"/>
<dbReference type="HOGENOM" id="CLU_1999153_0_0_5"/>
<protein>
    <submittedName>
        <fullName evidence="3">Uncharacterized protein</fullName>
    </submittedName>
</protein>
<evidence type="ECO:0000313" key="4">
    <source>
        <dbReference type="Proteomes" id="UP000019849"/>
    </source>
</evidence>
<gene>
    <name evidence="3" type="ORF">BG36_08995</name>
</gene>
<comment type="caution">
    <text evidence="3">The sequence shown here is derived from an EMBL/GenBank/DDBJ whole genome shotgun (WGS) entry which is preliminary data.</text>
</comment>
<organism evidence="3 4">
    <name type="scientific">Aquamicrobium defluvii</name>
    <dbReference type="NCBI Taxonomy" id="69279"/>
    <lineage>
        <taxon>Bacteria</taxon>
        <taxon>Pseudomonadati</taxon>
        <taxon>Pseudomonadota</taxon>
        <taxon>Alphaproteobacteria</taxon>
        <taxon>Hyphomicrobiales</taxon>
        <taxon>Phyllobacteriaceae</taxon>
        <taxon>Aquamicrobium</taxon>
    </lineage>
</organism>
<name>A0A011UFM7_9HYPH</name>
<evidence type="ECO:0000256" key="1">
    <source>
        <dbReference type="SAM" id="MobiDB-lite"/>
    </source>
</evidence>
<reference evidence="3 4" key="1">
    <citation type="submission" date="2014-02" db="EMBL/GenBank/DDBJ databases">
        <title>Aquamicrobium defluvii Genome sequencing.</title>
        <authorList>
            <person name="Wang X."/>
        </authorList>
    </citation>
    <scope>NUCLEOTIDE SEQUENCE [LARGE SCALE GENOMIC DNA]</scope>
    <source>
        <strain evidence="3 4">W13Z1</strain>
    </source>
</reference>
<dbReference type="RefSeq" id="WP_156953495.1">
    <property type="nucleotide sequence ID" value="NZ_KK073892.1"/>
</dbReference>
<feature type="transmembrane region" description="Helical" evidence="2">
    <location>
        <begin position="86"/>
        <end position="105"/>
    </location>
</feature>
<keyword evidence="2" id="KW-0812">Transmembrane</keyword>
<feature type="region of interest" description="Disordered" evidence="1">
    <location>
        <begin position="1"/>
        <end position="23"/>
    </location>
</feature>